<reference evidence="1 2" key="1">
    <citation type="submission" date="2013-11" db="EMBL/GenBank/DDBJ databases">
        <title>Opisthorchis viverrini - life in the bile duct.</title>
        <authorList>
            <person name="Young N.D."/>
            <person name="Nagarajan N."/>
            <person name="Lin S.J."/>
            <person name="Korhonen P.K."/>
            <person name="Jex A.R."/>
            <person name="Hall R.S."/>
            <person name="Safavi-Hemami H."/>
            <person name="Kaewkong W."/>
            <person name="Bertrand D."/>
            <person name="Gao S."/>
            <person name="Seet Q."/>
            <person name="Wongkham S."/>
            <person name="Teh B.T."/>
            <person name="Wongkham C."/>
            <person name="Intapan P.M."/>
            <person name="Maleewong W."/>
            <person name="Yang X."/>
            <person name="Hu M."/>
            <person name="Wang Z."/>
            <person name="Hofmann A."/>
            <person name="Sternberg P.W."/>
            <person name="Tan P."/>
            <person name="Wang J."/>
            <person name="Gasser R.B."/>
        </authorList>
    </citation>
    <scope>NUCLEOTIDE SEQUENCE [LARGE SCALE GENOMIC DNA]</scope>
</reference>
<gene>
    <name evidence="1" type="ORF">T265_10902</name>
</gene>
<protein>
    <submittedName>
        <fullName evidence="1">Uncharacterized protein</fullName>
    </submittedName>
</protein>
<organism evidence="1 2">
    <name type="scientific">Opisthorchis viverrini</name>
    <name type="common">Southeast Asian liver fluke</name>
    <dbReference type="NCBI Taxonomy" id="6198"/>
    <lineage>
        <taxon>Eukaryota</taxon>
        <taxon>Metazoa</taxon>
        <taxon>Spiralia</taxon>
        <taxon>Lophotrochozoa</taxon>
        <taxon>Platyhelminthes</taxon>
        <taxon>Trematoda</taxon>
        <taxon>Digenea</taxon>
        <taxon>Opisthorchiida</taxon>
        <taxon>Opisthorchiata</taxon>
        <taxon>Opisthorchiidae</taxon>
        <taxon>Opisthorchis</taxon>
    </lineage>
</organism>
<dbReference type="KEGG" id="ovi:T265_10902"/>
<dbReference type="OrthoDB" id="10071111at2759"/>
<name>A0A074ZZI0_OPIVI</name>
<dbReference type="GeneID" id="20325070"/>
<proteinExistence type="predicted"/>
<sequence length="316" mass="35416">MTERLVDTFQGALLKAEGEGTTANILQQFLLRCHLTQNPSTQSMVRTRILPLDFPCLDLGNLAASQPSCLPPVAWLQLNDFCALKMRVSAFKNPVGSRWLKWLEREFTDQKIRGSKPTSATRLHLSRLGQPGSIPALVPPWCGMVARHRKGAIGERLLLLFITIPLHENPSCLRTSTWISQSVFHHSSLNEHSNLRNLIKKKSDDDVGVLSQISRRRYASVNTFACSDVMIQMRPTCPGFDSRHGHWICTDDRSNIRARLDSSASLWCGLTGTITPEQEDDRSNESGVAMNKIRIPQNPKIANQIICCFRFAVTPS</sequence>
<accession>A0A074ZZI0</accession>
<keyword evidence="2" id="KW-1185">Reference proteome</keyword>
<dbReference type="CTD" id="20325070"/>
<dbReference type="EMBL" id="KL597041">
    <property type="protein sequence ID" value="KER20579.1"/>
    <property type="molecule type" value="Genomic_DNA"/>
</dbReference>
<dbReference type="AlphaFoldDB" id="A0A074ZZI0"/>
<evidence type="ECO:0000313" key="1">
    <source>
        <dbReference type="EMBL" id="KER20579.1"/>
    </source>
</evidence>
<dbReference type="Proteomes" id="UP000054324">
    <property type="component" value="Unassembled WGS sequence"/>
</dbReference>
<dbReference type="RefSeq" id="XP_009175677.1">
    <property type="nucleotide sequence ID" value="XM_009177413.1"/>
</dbReference>
<evidence type="ECO:0000313" key="2">
    <source>
        <dbReference type="Proteomes" id="UP000054324"/>
    </source>
</evidence>